<keyword evidence="6" id="KW-0812">Transmembrane</keyword>
<dbReference type="GO" id="GO:0016020">
    <property type="term" value="C:membrane"/>
    <property type="evidence" value="ECO:0007669"/>
    <property type="project" value="UniProtKB-SubCell"/>
</dbReference>
<evidence type="ECO:0000256" key="8">
    <source>
        <dbReference type="ARBA" id="ARBA00022737"/>
    </source>
</evidence>
<dbReference type="InterPro" id="IPR007110">
    <property type="entry name" value="Ig-like_dom"/>
</dbReference>
<dbReference type="FunFam" id="2.60.40.10:FF:000621">
    <property type="entry name" value="Immunoglobulin superfamily member 10"/>
    <property type="match status" value="1"/>
</dbReference>
<dbReference type="InterPro" id="IPR013783">
    <property type="entry name" value="Ig-like_fold"/>
</dbReference>
<dbReference type="InterPro" id="IPR000483">
    <property type="entry name" value="Cys-rich_flank_reg_C"/>
</dbReference>
<dbReference type="InterPro" id="IPR032675">
    <property type="entry name" value="LRR_dom_sf"/>
</dbReference>
<dbReference type="InterPro" id="IPR003598">
    <property type="entry name" value="Ig_sub2"/>
</dbReference>
<comment type="subcellular location">
    <subcellularLocation>
        <location evidence="1">Membrane</location>
        <topology evidence="1">Single-pass membrane protein</topology>
    </subcellularLocation>
    <subcellularLocation>
        <location evidence="2">Secreted</location>
    </subcellularLocation>
</comment>
<feature type="domain" description="Ig-like" evidence="18">
    <location>
        <begin position="1864"/>
        <end position="1953"/>
    </location>
</feature>
<evidence type="ECO:0000256" key="16">
    <source>
        <dbReference type="SAM" id="MobiDB-lite"/>
    </source>
</evidence>
<evidence type="ECO:0000313" key="20">
    <source>
        <dbReference type="Proteomes" id="UP000694419"/>
    </source>
</evidence>
<evidence type="ECO:0000256" key="5">
    <source>
        <dbReference type="ARBA" id="ARBA00022614"/>
    </source>
</evidence>
<feature type="domain" description="Ig-like" evidence="18">
    <location>
        <begin position="1963"/>
        <end position="2056"/>
    </location>
</feature>
<feature type="domain" description="Ig-like" evidence="18">
    <location>
        <begin position="1670"/>
        <end position="1761"/>
    </location>
</feature>
<dbReference type="FunFam" id="2.60.40.10:FF:001373">
    <property type="entry name" value="Immunoglobulin superfamily member 10"/>
    <property type="match status" value="1"/>
</dbReference>
<dbReference type="FunFam" id="3.80.10.10:FF:000103">
    <property type="entry name" value="Immunoglobulin superfamily member 10"/>
    <property type="match status" value="1"/>
</dbReference>
<feature type="compositionally biased region" description="Basic residues" evidence="16">
    <location>
        <begin position="1359"/>
        <end position="1378"/>
    </location>
</feature>
<dbReference type="FunFam" id="2.60.40.10:FF:000032">
    <property type="entry name" value="palladin isoform X1"/>
    <property type="match status" value="1"/>
</dbReference>
<feature type="region of interest" description="Disordered" evidence="16">
    <location>
        <begin position="1454"/>
        <end position="1494"/>
    </location>
</feature>
<feature type="region of interest" description="Disordered" evidence="16">
    <location>
        <begin position="1625"/>
        <end position="1657"/>
    </location>
</feature>
<dbReference type="Gene3D" id="3.80.10.10">
    <property type="entry name" value="Ribonuclease Inhibitor"/>
    <property type="match status" value="2"/>
</dbReference>
<keyword evidence="13" id="KW-0393">Immunoglobulin domain</keyword>
<evidence type="ECO:0000256" key="12">
    <source>
        <dbReference type="ARBA" id="ARBA00023180"/>
    </source>
</evidence>
<dbReference type="PANTHER" id="PTHR45842:SF2">
    <property type="entry name" value="IMMUNOGLOBULIN SUPERFAMILY MEMBER 10"/>
    <property type="match status" value="1"/>
</dbReference>
<evidence type="ECO:0000256" key="14">
    <source>
        <dbReference type="ARBA" id="ARBA00054041"/>
    </source>
</evidence>
<evidence type="ECO:0000256" key="10">
    <source>
        <dbReference type="ARBA" id="ARBA00023136"/>
    </source>
</evidence>
<feature type="signal peptide" evidence="17">
    <location>
        <begin position="1"/>
        <end position="26"/>
    </location>
</feature>
<evidence type="ECO:0000256" key="7">
    <source>
        <dbReference type="ARBA" id="ARBA00022729"/>
    </source>
</evidence>
<feature type="domain" description="Ig-like" evidence="18">
    <location>
        <begin position="2550"/>
        <end position="2640"/>
    </location>
</feature>
<dbReference type="InterPro" id="IPR003591">
    <property type="entry name" value="Leu-rich_rpt_typical-subtyp"/>
</dbReference>
<dbReference type="FunFam" id="2.60.40.10:FF:000537">
    <property type="entry name" value="immunoglobulin superfamily member 10"/>
    <property type="match status" value="1"/>
</dbReference>
<feature type="domain" description="Ig-like" evidence="18">
    <location>
        <begin position="2359"/>
        <end position="2437"/>
    </location>
</feature>
<comment type="function">
    <text evidence="14">Involved in the control of early migration of neurons expressing gonadotropin-releasing hormone (GNRH neurons). May be involved in the maintenance of osteochondroprogenitor cells pool.</text>
</comment>
<feature type="compositionally biased region" description="Low complexity" evidence="16">
    <location>
        <begin position="1478"/>
        <end position="1490"/>
    </location>
</feature>
<feature type="domain" description="Ig-like" evidence="18">
    <location>
        <begin position="2059"/>
        <end position="2157"/>
    </location>
</feature>
<feature type="compositionally biased region" description="Polar residues" evidence="16">
    <location>
        <begin position="1287"/>
        <end position="1301"/>
    </location>
</feature>
<evidence type="ECO:0000256" key="17">
    <source>
        <dbReference type="SAM" id="SignalP"/>
    </source>
</evidence>
<keyword evidence="12" id="KW-0325">Glycoprotein</keyword>
<protein>
    <recommendedName>
        <fullName evidence="15">Immunoglobulin superfamily member 10</fullName>
    </recommendedName>
</protein>
<evidence type="ECO:0000256" key="9">
    <source>
        <dbReference type="ARBA" id="ARBA00022989"/>
    </source>
</evidence>
<feature type="compositionally biased region" description="Polar residues" evidence="16">
    <location>
        <begin position="1323"/>
        <end position="1334"/>
    </location>
</feature>
<dbReference type="SUPFAM" id="SSF48726">
    <property type="entry name" value="Immunoglobulin"/>
    <property type="match status" value="12"/>
</dbReference>
<evidence type="ECO:0000256" key="11">
    <source>
        <dbReference type="ARBA" id="ARBA00023157"/>
    </source>
</evidence>
<evidence type="ECO:0000313" key="19">
    <source>
        <dbReference type="Ensembl" id="ENSCPGP00000005670.1"/>
    </source>
</evidence>
<accession>A0A8C3PJ85</accession>
<dbReference type="InterPro" id="IPR013098">
    <property type="entry name" value="Ig_I-set"/>
</dbReference>
<dbReference type="SMART" id="SM00082">
    <property type="entry name" value="LRRCT"/>
    <property type="match status" value="1"/>
</dbReference>
<evidence type="ECO:0000256" key="1">
    <source>
        <dbReference type="ARBA" id="ARBA00004167"/>
    </source>
</evidence>
<dbReference type="Ensembl" id="ENSCPGT00000006246.1">
    <property type="protein sequence ID" value="ENSCPGP00000005670.1"/>
    <property type="gene ID" value="ENSCPGG00000004037.1"/>
</dbReference>
<reference evidence="19" key="2">
    <citation type="submission" date="2025-09" db="UniProtKB">
        <authorList>
            <consortium name="Ensembl"/>
        </authorList>
    </citation>
    <scope>IDENTIFICATION</scope>
</reference>
<keyword evidence="7 17" id="KW-0732">Signal</keyword>
<dbReference type="FunFam" id="2.60.40.10:FF:001188">
    <property type="entry name" value="Immunoglobulin superfamily member 10"/>
    <property type="match status" value="1"/>
</dbReference>
<dbReference type="SMART" id="SM00409">
    <property type="entry name" value="IG"/>
    <property type="match status" value="12"/>
</dbReference>
<dbReference type="Proteomes" id="UP000694419">
    <property type="component" value="Unplaced"/>
</dbReference>
<dbReference type="InterPro" id="IPR026906">
    <property type="entry name" value="LRR_5"/>
</dbReference>
<dbReference type="Pfam" id="PF07679">
    <property type="entry name" value="I-set"/>
    <property type="match status" value="6"/>
</dbReference>
<keyword evidence="5" id="KW-0433">Leucine-rich repeat</keyword>
<dbReference type="Pfam" id="PF13855">
    <property type="entry name" value="LRR_8"/>
    <property type="match status" value="1"/>
</dbReference>
<dbReference type="InterPro" id="IPR036179">
    <property type="entry name" value="Ig-like_dom_sf"/>
</dbReference>
<feature type="domain" description="Ig-like" evidence="18">
    <location>
        <begin position="2454"/>
        <end position="2540"/>
    </location>
</feature>
<organism evidence="19 20">
    <name type="scientific">Calidris pygmaea</name>
    <name type="common">Spoon-billed sandpiper</name>
    <dbReference type="NCBI Taxonomy" id="425635"/>
    <lineage>
        <taxon>Eukaryota</taxon>
        <taxon>Metazoa</taxon>
        <taxon>Chordata</taxon>
        <taxon>Craniata</taxon>
        <taxon>Vertebrata</taxon>
        <taxon>Euteleostomi</taxon>
        <taxon>Archelosauria</taxon>
        <taxon>Archosauria</taxon>
        <taxon>Dinosauria</taxon>
        <taxon>Saurischia</taxon>
        <taxon>Theropoda</taxon>
        <taxon>Coelurosauria</taxon>
        <taxon>Aves</taxon>
        <taxon>Neognathae</taxon>
        <taxon>Neoaves</taxon>
        <taxon>Charadriiformes</taxon>
        <taxon>Scolopacidae</taxon>
        <taxon>Calidris</taxon>
    </lineage>
</organism>
<dbReference type="PROSITE" id="PS51257">
    <property type="entry name" value="PROKAR_LIPOPROTEIN"/>
    <property type="match status" value="1"/>
</dbReference>
<feature type="compositionally biased region" description="Polar residues" evidence="16">
    <location>
        <begin position="1454"/>
        <end position="1470"/>
    </location>
</feature>
<dbReference type="InterPro" id="IPR001611">
    <property type="entry name" value="Leu-rich_rpt"/>
</dbReference>
<keyword evidence="10" id="KW-0472">Membrane</keyword>
<evidence type="ECO:0000256" key="2">
    <source>
        <dbReference type="ARBA" id="ARBA00004613"/>
    </source>
</evidence>
<keyword evidence="20" id="KW-1185">Reference proteome</keyword>
<keyword evidence="11" id="KW-1015">Disulfide bond</keyword>
<proteinExistence type="predicted"/>
<dbReference type="Pfam" id="PF13306">
    <property type="entry name" value="LRR_5"/>
    <property type="match status" value="1"/>
</dbReference>
<dbReference type="SMART" id="SM00369">
    <property type="entry name" value="LRR_TYP"/>
    <property type="match status" value="5"/>
</dbReference>
<evidence type="ECO:0000256" key="13">
    <source>
        <dbReference type="ARBA" id="ARBA00023319"/>
    </source>
</evidence>
<dbReference type="PROSITE" id="PS50835">
    <property type="entry name" value="IG_LIKE"/>
    <property type="match status" value="12"/>
</dbReference>
<dbReference type="FunFam" id="2.60.40.10:FF:000076">
    <property type="entry name" value="Leucine-rich repeat and Ig domain-containing 4"/>
    <property type="match status" value="1"/>
</dbReference>
<feature type="domain" description="Ig-like" evidence="18">
    <location>
        <begin position="2256"/>
        <end position="2353"/>
    </location>
</feature>
<feature type="chain" id="PRO_5034919211" description="Immunoglobulin superfamily member 10" evidence="17">
    <location>
        <begin position="27"/>
        <end position="2645"/>
    </location>
</feature>
<dbReference type="SMART" id="SM00408">
    <property type="entry name" value="IGc2"/>
    <property type="match status" value="12"/>
</dbReference>
<keyword evidence="8" id="KW-0677">Repeat</keyword>
<dbReference type="SUPFAM" id="SSF52058">
    <property type="entry name" value="L domain-like"/>
    <property type="match status" value="1"/>
</dbReference>
<feature type="region of interest" description="Disordered" evidence="16">
    <location>
        <begin position="1545"/>
        <end position="1579"/>
    </location>
</feature>
<dbReference type="CDD" id="cd00096">
    <property type="entry name" value="Ig"/>
    <property type="match status" value="2"/>
</dbReference>
<dbReference type="FunFam" id="2.60.40.10:FF:001377">
    <property type="entry name" value="Matrix remodeling associated 5"/>
    <property type="match status" value="1"/>
</dbReference>
<reference evidence="19" key="1">
    <citation type="submission" date="2025-08" db="UniProtKB">
        <authorList>
            <consortium name="Ensembl"/>
        </authorList>
    </citation>
    <scope>IDENTIFICATION</scope>
</reference>
<dbReference type="Pfam" id="PF13927">
    <property type="entry name" value="Ig_3"/>
    <property type="match status" value="6"/>
</dbReference>
<dbReference type="FunFam" id="2.60.40.10:FF:000925">
    <property type="entry name" value="immunoglobulin superfamily member 10"/>
    <property type="match status" value="1"/>
</dbReference>
<dbReference type="InterPro" id="IPR050467">
    <property type="entry name" value="LRFN"/>
</dbReference>
<dbReference type="PANTHER" id="PTHR45842">
    <property type="entry name" value="SYNAPTIC ADHESION-LIKE MOLECULE SALM"/>
    <property type="match status" value="1"/>
</dbReference>
<feature type="compositionally biased region" description="Basic and acidic residues" evidence="16">
    <location>
        <begin position="1632"/>
        <end position="1649"/>
    </location>
</feature>
<evidence type="ECO:0000256" key="15">
    <source>
        <dbReference type="ARBA" id="ARBA00069666"/>
    </source>
</evidence>
<sequence length="2645" mass="290338">MQPQGRPWCLGTLIALCLAALPSSSACPRLCACYVPTEVHCTFRYFTAVPPHIPPNVERINLGYNSLLKLKETDFSGLEKLELLMLHSNEINTIPDKVFSDLYSLQVLKMSYNKVRVLQQDVFYGLRSLVRLHMDHNEIEFVNPNVFYGLTSLRLVHLEGNLLKQLHPDTFVTLRYSQIFKISSMKHIYLSDNVLTSLPQEMFSYMSELESIYLHGNPWSCDCNLQWFAEWAKQRPDALKCKKDRSSGAQQCPVCASPKNHKGKVLVGIPSASLTCFKPAIHDSLKLKNLTVPDDGDLGSVSPEDFIAPIGFMVLNMTDQAGSRGNLVCNIQKPKEMSPISFDNNGNSTVLKTSFSAFLLCSIDYEHIQQLWSILALYSNSPLKLERNYLTTNVPFISYKYKQIYSEKDELFTNIETELRAEPSWLMQSKVALQLDRTATTLNTLHIQYFTDAQITLPSIDRKQVRNNWTIISRDNKTQTEHTVLIGGTIELECRAVGEPAPAIEWILADGSKVRAPYISEDGRIIVVKTGTFTLRTADTFDTGLYHCIGTSYNDADTLTFRITVIDPYVEHNSVNGATVSTFVGSTLYLPCASTAAPDAAISWVLPQHVILHHSVRNKHIFDNGTLRIQGVTARDSGYFRCVAANQYGVDLLVFQVLVRKDETTLKKKLVAVGEWEEGDGSGNAMLASATRQKHPLATPATLTAHQESAASASRNRIAQSAHKSSSYGKITYRHYKDKKSRRFRGHRRQFVSSARRVDPERWAAFLEKTKRNSTLIEKRGEVATKPPIQDRKFSEVPGDEEETSGDLVSPEEEFMIPVTETATVSTLGRAMESVVTAGPEMTASNTPARKISLPVAEAVTPLPSPFSPSVSSDSRRPQTYLNPTITNSWERSNLNQVSAKGIKQTTVSNGASKTSTPFPAEQRLVYSGEGNNHHLKFVSTTPMTDVTDTKKSVTSQNTVDKLHVFTESVDKISTKTDHQIPVVTVSEPSPEFGHINFHSTPKQVTPKPPLDSTVITHQQIQVIQDVRTHTPQAQQQYGRRRKISGRRRIVRPGRIPSMKEHRYNFGRPGFVRGSTAVSADVQLNVKYVSNIPILNNLSSSIDPFSPEAPLSSPSTMNTPLEHTAGTHQNTAFLREEKNKDSARQKATTTVMPLITKGTHDTPQWKLDTSTSFQTTTDTVQPFSIRQPTMATHTAHMTTEITHTISTEVSSTLESVSPSIKSRTSAKNSQGGNITWERLFGNDAQKESLLQKLPTQQPDVFLSTEVLTILPKTTAALSMSKTSPLHFTPTSTGGNHSSGLLSLNKPFHYGSSRSEEHLPTPKPQSYSNPATSATKETDVASLKPTVTPIITPQTDTRITKSKTLRVGRKRGQRRKRPPKTSPSQSVTAGHSAAAAPAVNAATPVVTTAMSLTMPTGPTPATPVSESAGAASVTEMPALWSLNTPEAPQHVPTAATQTSVTPVTQRNTPSAPDTPIAWSPTTTSQTTPLLSKPFSTTTVRPGTVCAASGSEPAQQIKATTTAGKKSHLKMEEIVIQENHVAQPTFPARTESSARAPSASTALSPPRAQHPTHPPALTAVVPPARAVRTTLPPSGEIKFWQRPSAKVTERGNTLTVNTLTSPSRITTPYAPLWGRDKDSSVKGWSEKRQDEGTTTNSPRALDFLSRNHFAKPRIIGGKLAAFTVLANSDAFIPCEATGNPRPTIQWTKISSGTDAVDGRGNGRWMVFANGTLSIARAGLEDRGQYLCTAANPHGVARLLVTLSVVAYPPRITGGRWQLLTAHSGKPLAVKCRAEGRPPPTISWVLANKTHISDSSAGNSKVHVEPDGTLIIKEVTVYDRGLYTCMAKNPAGTDTLVVKLQVIAAPPAILEEKRQRVEGMMGESLKFPCTVKGNPQPTVHWVLFDGTVVKPLQFVNAKLFLFSNGTLHLSNIAPSDSGNYECIATSSTGSERRVVSLVVEHRDMLPKIATASQEITRLNFGDKLLLNCTATGEPKPRIIWRLPSKAVVDQWHRMGSRIRVYPNGSLVIDAVTEKDAGDYLCVARNKIGDDLILMKVSITMKPAKIDQKQYFKKLVPYGKDFRVDCKASGSPAPEISWGLPDGTVINNAMLADDSGHRSRRYILFDNGTLYLNKVGVTEGGDYTCYAQNTLGRDEMKIRITVVMAAPQIKHNYKTYIKVKAGDTALLDCEAVGEPKPKIFWLLPSSDMISSSTDRHFLHVNGSLSVSQVKLLDAGEYMCVARNPGGDDTKLYKLDVVAKPPIINGLYANKTIMKVTAVKHSKKQIDCRAEGTPPPQIMWIMPDNIFLTAPYYGSRIVVHKNGTLEIRNIRPSDTADFICVARNDGGESMLVVQLEVLEMLRRPTFKNPFNEKIIAKPGKTTTLNCSVDGNPPPDISWMLPNGTWFSRGIQSSQFVTGSGGTLTVYNPDRDKAGKYRCAARNKVGYIEKLIILEVGQKPTILTHPKGPVKGISGESLSLHCLSDGSPKPKTVWTLPGGHVLDRPQINRKYILLENGTLVIREATIHDRGSYVCKAHNDAGDSSVTVPVVIVAYPPRITNRPPQTIYTMPGAAVQLHCIALGIPKPEITWELPDHSVLSTGHHSRASGSQLLHPHGTLLIQNPRPSDSGAYKCTAKNHLGSDFTVTYIHII</sequence>
<keyword evidence="9" id="KW-1133">Transmembrane helix</keyword>
<feature type="region of interest" description="Disordered" evidence="16">
    <location>
        <begin position="1287"/>
        <end position="1397"/>
    </location>
</feature>
<feature type="domain" description="Ig-like" evidence="18">
    <location>
        <begin position="568"/>
        <end position="646"/>
    </location>
</feature>
<name>A0A8C3PJ85_9CHAR</name>
<evidence type="ECO:0000256" key="6">
    <source>
        <dbReference type="ARBA" id="ARBA00022692"/>
    </source>
</evidence>
<dbReference type="FunFam" id="2.60.40.10:FF:001065">
    <property type="entry name" value="Immunoglobulin superfamily member 10"/>
    <property type="match status" value="1"/>
</dbReference>
<feature type="compositionally biased region" description="Polar residues" evidence="16">
    <location>
        <begin position="1548"/>
        <end position="1561"/>
    </location>
</feature>
<feature type="domain" description="Ig-like" evidence="18">
    <location>
        <begin position="1767"/>
        <end position="1858"/>
    </location>
</feature>
<keyword evidence="4" id="KW-0597">Phosphoprotein</keyword>
<feature type="domain" description="Ig-like" evidence="18">
    <location>
        <begin position="458"/>
        <end position="564"/>
    </location>
</feature>
<keyword evidence="3" id="KW-0964">Secreted</keyword>
<dbReference type="Gene3D" id="2.60.40.10">
    <property type="entry name" value="Immunoglobulins"/>
    <property type="match status" value="12"/>
</dbReference>
<dbReference type="InterPro" id="IPR003599">
    <property type="entry name" value="Ig_sub"/>
</dbReference>
<dbReference type="GO" id="GO:0005576">
    <property type="term" value="C:extracellular region"/>
    <property type="evidence" value="ECO:0007669"/>
    <property type="project" value="UniProtKB-SubCell"/>
</dbReference>
<evidence type="ECO:0000256" key="3">
    <source>
        <dbReference type="ARBA" id="ARBA00022525"/>
    </source>
</evidence>
<evidence type="ECO:0000256" key="4">
    <source>
        <dbReference type="ARBA" id="ARBA00022553"/>
    </source>
</evidence>
<feature type="domain" description="Ig-like" evidence="18">
    <location>
        <begin position="2163"/>
        <end position="2253"/>
    </location>
</feature>
<feature type="compositionally biased region" description="Low complexity" evidence="16">
    <location>
        <begin position="1386"/>
        <end position="1397"/>
    </location>
</feature>
<evidence type="ECO:0000259" key="18">
    <source>
        <dbReference type="PROSITE" id="PS50835"/>
    </source>
</evidence>